<proteinExistence type="predicted"/>
<dbReference type="AlphaFoldDB" id="A0A502HZ67"/>
<dbReference type="Proteomes" id="UP000317933">
    <property type="component" value="Unassembled WGS sequence"/>
</dbReference>
<comment type="caution">
    <text evidence="2">The sequence shown here is derived from an EMBL/GenBank/DDBJ whole genome shotgun (WGS) entry which is preliminary data.</text>
</comment>
<protein>
    <submittedName>
        <fullName evidence="2">Uncharacterized protein</fullName>
    </submittedName>
</protein>
<feature type="compositionally biased region" description="Low complexity" evidence="1">
    <location>
        <begin position="44"/>
        <end position="58"/>
    </location>
</feature>
<sequence length="70" mass="7446">MRRVLWVDDSKLARQRRSLPVPCDENLHSSNVGAGLLAKAVGQSTSSPSDTPPSRASPLPHLIGCVQVEG</sequence>
<evidence type="ECO:0000256" key="1">
    <source>
        <dbReference type="SAM" id="MobiDB-lite"/>
    </source>
</evidence>
<accession>A0A502HZ67</accession>
<evidence type="ECO:0000313" key="2">
    <source>
        <dbReference type="EMBL" id="TPG78508.1"/>
    </source>
</evidence>
<dbReference type="EMBL" id="RCZE01000005">
    <property type="protein sequence ID" value="TPG78508.1"/>
    <property type="molecule type" value="Genomic_DNA"/>
</dbReference>
<name>A0A502HZ67_9PSED</name>
<organism evidence="2 3">
    <name type="scientific">Pseudomonas arsenicoxydans</name>
    <dbReference type="NCBI Taxonomy" id="702115"/>
    <lineage>
        <taxon>Bacteria</taxon>
        <taxon>Pseudomonadati</taxon>
        <taxon>Pseudomonadota</taxon>
        <taxon>Gammaproteobacteria</taxon>
        <taxon>Pseudomonadales</taxon>
        <taxon>Pseudomonadaceae</taxon>
        <taxon>Pseudomonas</taxon>
    </lineage>
</organism>
<gene>
    <name evidence="2" type="ORF">EAH78_13180</name>
</gene>
<feature type="region of interest" description="Disordered" evidence="1">
    <location>
        <begin position="41"/>
        <end position="62"/>
    </location>
</feature>
<reference evidence="2 3" key="1">
    <citation type="journal article" date="2019" name="Environ. Microbiol.">
        <title>Species interactions and distinct microbial communities in high Arctic permafrost affected cryosols are associated with the CH4 and CO2 gas fluxes.</title>
        <authorList>
            <person name="Altshuler I."/>
            <person name="Hamel J."/>
            <person name="Turney S."/>
            <person name="Magnuson E."/>
            <person name="Levesque R."/>
            <person name="Greer C."/>
            <person name="Whyte L.G."/>
        </authorList>
    </citation>
    <scope>NUCLEOTIDE SEQUENCE [LARGE SCALE GENOMIC DNA]</scope>
    <source>
        <strain evidence="2 3">E3</strain>
    </source>
</reference>
<evidence type="ECO:0000313" key="3">
    <source>
        <dbReference type="Proteomes" id="UP000317933"/>
    </source>
</evidence>